<name>A0A5B7HUU4_PORTR</name>
<evidence type="ECO:0000313" key="1">
    <source>
        <dbReference type="EMBL" id="MPC76801.1"/>
    </source>
</evidence>
<proteinExistence type="predicted"/>
<dbReference type="EMBL" id="VSRR010044251">
    <property type="protein sequence ID" value="MPC76801.1"/>
    <property type="molecule type" value="Genomic_DNA"/>
</dbReference>
<gene>
    <name evidence="1" type="ORF">E2C01_071233</name>
</gene>
<organism evidence="1 2">
    <name type="scientific">Portunus trituberculatus</name>
    <name type="common">Swimming crab</name>
    <name type="synonym">Neptunus trituberculatus</name>
    <dbReference type="NCBI Taxonomy" id="210409"/>
    <lineage>
        <taxon>Eukaryota</taxon>
        <taxon>Metazoa</taxon>
        <taxon>Ecdysozoa</taxon>
        <taxon>Arthropoda</taxon>
        <taxon>Crustacea</taxon>
        <taxon>Multicrustacea</taxon>
        <taxon>Malacostraca</taxon>
        <taxon>Eumalacostraca</taxon>
        <taxon>Eucarida</taxon>
        <taxon>Decapoda</taxon>
        <taxon>Pleocyemata</taxon>
        <taxon>Brachyura</taxon>
        <taxon>Eubrachyura</taxon>
        <taxon>Portunoidea</taxon>
        <taxon>Portunidae</taxon>
        <taxon>Portuninae</taxon>
        <taxon>Portunus</taxon>
    </lineage>
</organism>
<comment type="caution">
    <text evidence="1">The sequence shown here is derived from an EMBL/GenBank/DDBJ whole genome shotgun (WGS) entry which is preliminary data.</text>
</comment>
<sequence>MSPNKHINKIVGETYNLVRNIKIVFSYIDEDIVKKLLVSLIRPLWSPNTRKNIRKIERIQRAANKLAPTLSGVTYEKRLERLELPTLKQKRERGDLLTIYRIMNNQELPNRIDLLKRDRRDTRGHGLKL</sequence>
<dbReference type="OrthoDB" id="6379840at2759"/>
<accession>A0A5B7HUU4</accession>
<evidence type="ECO:0000313" key="2">
    <source>
        <dbReference type="Proteomes" id="UP000324222"/>
    </source>
</evidence>
<dbReference type="AlphaFoldDB" id="A0A5B7HUU4"/>
<keyword evidence="2" id="KW-1185">Reference proteome</keyword>
<protein>
    <submittedName>
        <fullName evidence="1">Uncharacterized protein</fullName>
    </submittedName>
</protein>
<dbReference type="Proteomes" id="UP000324222">
    <property type="component" value="Unassembled WGS sequence"/>
</dbReference>
<reference evidence="1 2" key="1">
    <citation type="submission" date="2019-05" db="EMBL/GenBank/DDBJ databases">
        <title>Another draft genome of Portunus trituberculatus and its Hox gene families provides insights of decapod evolution.</title>
        <authorList>
            <person name="Jeong J.-H."/>
            <person name="Song I."/>
            <person name="Kim S."/>
            <person name="Choi T."/>
            <person name="Kim D."/>
            <person name="Ryu S."/>
            <person name="Kim W."/>
        </authorList>
    </citation>
    <scope>NUCLEOTIDE SEQUENCE [LARGE SCALE GENOMIC DNA]</scope>
    <source>
        <tissue evidence="1">Muscle</tissue>
    </source>
</reference>